<dbReference type="GO" id="GO:0005634">
    <property type="term" value="C:nucleus"/>
    <property type="evidence" value="ECO:0007669"/>
    <property type="project" value="UniProtKB-SubCell"/>
</dbReference>
<dbReference type="EMBL" id="JAAMPC010000013">
    <property type="protein sequence ID" value="KAG2271473.1"/>
    <property type="molecule type" value="Genomic_DNA"/>
</dbReference>
<keyword evidence="2" id="KW-0805">Transcription regulation</keyword>
<dbReference type="PANTHER" id="PTHR31920:SF51">
    <property type="entry name" value="BINDING PROTEIN, PUTATIVE-RELATED"/>
    <property type="match status" value="1"/>
</dbReference>
<evidence type="ECO:0000256" key="6">
    <source>
        <dbReference type="SAM" id="MobiDB-lite"/>
    </source>
</evidence>
<evidence type="ECO:0000256" key="5">
    <source>
        <dbReference type="ARBA" id="ARBA00023242"/>
    </source>
</evidence>
<evidence type="ECO:0000313" key="9">
    <source>
        <dbReference type="Proteomes" id="UP000886595"/>
    </source>
</evidence>
<proteinExistence type="predicted"/>
<evidence type="ECO:0000313" key="8">
    <source>
        <dbReference type="EMBL" id="KAG2271473.1"/>
    </source>
</evidence>
<gene>
    <name evidence="8" type="ORF">Bca52824_066028</name>
</gene>
<dbReference type="PROSITE" id="PS50863">
    <property type="entry name" value="B3"/>
    <property type="match status" value="1"/>
</dbReference>
<dbReference type="Gene3D" id="2.40.330.10">
    <property type="entry name" value="DNA-binding pseudobarrel domain"/>
    <property type="match status" value="1"/>
</dbReference>
<evidence type="ECO:0000256" key="4">
    <source>
        <dbReference type="ARBA" id="ARBA00023163"/>
    </source>
</evidence>
<dbReference type="PANTHER" id="PTHR31920">
    <property type="entry name" value="B3 DOMAIN-CONTAINING"/>
    <property type="match status" value="1"/>
</dbReference>
<feature type="domain" description="TF-B3" evidence="7">
    <location>
        <begin position="29"/>
        <end position="122"/>
    </location>
</feature>
<name>A0A8X7QPM8_BRACI</name>
<organism evidence="8 9">
    <name type="scientific">Brassica carinata</name>
    <name type="common">Ethiopian mustard</name>
    <name type="synonym">Abyssinian cabbage</name>
    <dbReference type="NCBI Taxonomy" id="52824"/>
    <lineage>
        <taxon>Eukaryota</taxon>
        <taxon>Viridiplantae</taxon>
        <taxon>Streptophyta</taxon>
        <taxon>Embryophyta</taxon>
        <taxon>Tracheophyta</taxon>
        <taxon>Spermatophyta</taxon>
        <taxon>Magnoliopsida</taxon>
        <taxon>eudicotyledons</taxon>
        <taxon>Gunneridae</taxon>
        <taxon>Pentapetalae</taxon>
        <taxon>rosids</taxon>
        <taxon>malvids</taxon>
        <taxon>Brassicales</taxon>
        <taxon>Brassicaceae</taxon>
        <taxon>Brassiceae</taxon>
        <taxon>Brassica</taxon>
    </lineage>
</organism>
<comment type="subcellular location">
    <subcellularLocation>
        <location evidence="1">Nucleus</location>
    </subcellularLocation>
</comment>
<feature type="region of interest" description="Disordered" evidence="6">
    <location>
        <begin position="1"/>
        <end position="23"/>
    </location>
</feature>
<dbReference type="InterPro" id="IPR003340">
    <property type="entry name" value="B3_DNA-bd"/>
</dbReference>
<evidence type="ECO:0000256" key="3">
    <source>
        <dbReference type="ARBA" id="ARBA00023125"/>
    </source>
</evidence>
<keyword evidence="4" id="KW-0804">Transcription</keyword>
<dbReference type="SMART" id="SM01019">
    <property type="entry name" value="B3"/>
    <property type="match status" value="1"/>
</dbReference>
<keyword evidence="5" id="KW-0539">Nucleus</keyword>
<dbReference type="OrthoDB" id="623918at2759"/>
<accession>A0A8X7QPM8</accession>
<dbReference type="InterPro" id="IPR050655">
    <property type="entry name" value="Plant_B3_domain"/>
</dbReference>
<dbReference type="Pfam" id="PF02362">
    <property type="entry name" value="B3"/>
    <property type="match status" value="1"/>
</dbReference>
<dbReference type="Proteomes" id="UP000886595">
    <property type="component" value="Unassembled WGS sequence"/>
</dbReference>
<evidence type="ECO:0000256" key="1">
    <source>
        <dbReference type="ARBA" id="ARBA00004123"/>
    </source>
</evidence>
<dbReference type="GO" id="GO:0003677">
    <property type="term" value="F:DNA binding"/>
    <property type="evidence" value="ECO:0007669"/>
    <property type="project" value="UniProtKB-KW"/>
</dbReference>
<evidence type="ECO:0000256" key="2">
    <source>
        <dbReference type="ARBA" id="ARBA00023015"/>
    </source>
</evidence>
<dbReference type="AlphaFoldDB" id="A0A8X7QPM8"/>
<dbReference type="InterPro" id="IPR015300">
    <property type="entry name" value="DNA-bd_pseudobarrel_sf"/>
</dbReference>
<evidence type="ECO:0000259" key="7">
    <source>
        <dbReference type="PROSITE" id="PS50863"/>
    </source>
</evidence>
<protein>
    <recommendedName>
        <fullName evidence="7">TF-B3 domain-containing protein</fullName>
    </recommendedName>
</protein>
<keyword evidence="3" id="KW-0238">DNA-binding</keyword>
<keyword evidence="9" id="KW-1185">Reference proteome</keyword>
<reference evidence="8 9" key="1">
    <citation type="submission" date="2020-02" db="EMBL/GenBank/DDBJ databases">
        <authorList>
            <person name="Ma Q."/>
            <person name="Huang Y."/>
            <person name="Song X."/>
            <person name="Pei D."/>
        </authorList>
    </citation>
    <scope>NUCLEOTIDE SEQUENCE [LARGE SCALE GENOMIC DNA]</scope>
    <source>
        <strain evidence="8">Sxm20200214</strain>
        <tissue evidence="8">Leaf</tissue>
    </source>
</reference>
<dbReference type="SUPFAM" id="SSF101936">
    <property type="entry name" value="DNA-binding pseudobarrel domain"/>
    <property type="match status" value="1"/>
</dbReference>
<dbReference type="CDD" id="cd10017">
    <property type="entry name" value="B3_DNA"/>
    <property type="match status" value="1"/>
</dbReference>
<comment type="caution">
    <text evidence="8">The sequence shown here is derived from an EMBL/GenBank/DDBJ whole genome shotgun (WGS) entry which is preliminary data.</text>
</comment>
<sequence length="224" mass="25938">MVTTRKTKARVTTASHRRPLPEPDSSVKKFFKVVLPSTMKRNMLMIPPRFVKLQGSTLSEFVTLETPVGFRRPIKLKRIGEEIWLQGGWSEFAEAHSISEGHFLFFDYKGNSTFSVMIFNVSACEIDYPLDEVHISDSDDEVMDVTEEEYLGTQGTEHNSKKRPRNDEFDKILSGKNKISPYEYEDKESEFLYVCADVDEINSIKVLEEEEEEGKRVFRGQQFF</sequence>